<sequence length="406" mass="47194">MKRKFPIIILLTTGLFLLTACFSNAPKKLSDNHLVLQSKERKNLLNTIKNRYYFNQLSDEQKENYLILRQKASTFKDTISLTPASQKSVIKTIDAFIMDNPDLYWLSSNPYQIELSQNDAFVTFKVPDDAEQNYQKIQEITDHIIAQAPMTSDYDKVSYFYKTIIENTDYNKEALDRFNAGDQRLAAQNQDVRSVFLEHKSVCNGYAQAFQLLCQKAGISSIYVKGTVKSSQTEKELPHAWNLVAIADHYYAVDTTWGDPIFDQMLSGQRQENINYNFLCMPDHVVNRSHHANLDLDYQKGKKIKNAWTLPDCTDDSLLYSKQNQFYLEHFNTDEVLNTLEHQLLNGQNPVSIQMANKQDFLSFTKDIESNNTKYHELFNHYWSNYSGYSYSIIPELYSISFHRNE</sequence>
<name>A0A3L8JFX1_STRIN</name>
<dbReference type="GeneID" id="35766054"/>
<dbReference type="EMBL" id="QLQD01000081">
    <property type="protein sequence ID" value="RLU54979.1"/>
    <property type="molecule type" value="Genomic_DNA"/>
</dbReference>
<organism evidence="2 3">
    <name type="scientific">Streptococcus iniae</name>
    <name type="common">Streptococcus shiloi</name>
    <dbReference type="NCBI Taxonomy" id="1346"/>
    <lineage>
        <taxon>Bacteria</taxon>
        <taxon>Bacillati</taxon>
        <taxon>Bacillota</taxon>
        <taxon>Bacilli</taxon>
        <taxon>Lactobacillales</taxon>
        <taxon>Streptococcaceae</taxon>
        <taxon>Streptococcus</taxon>
    </lineage>
</organism>
<protein>
    <submittedName>
        <fullName evidence="2">S-layer protein</fullName>
    </submittedName>
</protein>
<dbReference type="SUPFAM" id="SSF54001">
    <property type="entry name" value="Cysteine proteinases"/>
    <property type="match status" value="1"/>
</dbReference>
<proteinExistence type="predicted"/>
<dbReference type="PANTHER" id="PTHR46333:SF2">
    <property type="entry name" value="CYTOKINESIS PROTEIN 3"/>
    <property type="match status" value="1"/>
</dbReference>
<comment type="caution">
    <text evidence="2">The sequence shown here is derived from an EMBL/GenBank/DDBJ whole genome shotgun (WGS) entry which is preliminary data.</text>
</comment>
<evidence type="ECO:0000313" key="2">
    <source>
        <dbReference type="EMBL" id="RLU54979.1"/>
    </source>
</evidence>
<dbReference type="InterPro" id="IPR052557">
    <property type="entry name" value="CAP/Cytokinesis_protein"/>
</dbReference>
<dbReference type="GO" id="GO:0005737">
    <property type="term" value="C:cytoplasm"/>
    <property type="evidence" value="ECO:0007669"/>
    <property type="project" value="TreeGrafter"/>
</dbReference>
<dbReference type="InterPro" id="IPR002931">
    <property type="entry name" value="Transglutaminase-like"/>
</dbReference>
<gene>
    <name evidence="2" type="ORF">DIY07_09480</name>
</gene>
<accession>A0A3L8JFX1</accession>
<reference evidence="2 3" key="1">
    <citation type="submission" date="2018-06" db="EMBL/GenBank/DDBJ databases">
        <title>Mutators as drivers of adaptation in pathogenic bacteria and a risk factor for host jumps and vaccine escape.</title>
        <authorList>
            <person name="Barnes A.C."/>
            <person name="Silayeva O."/>
        </authorList>
    </citation>
    <scope>NUCLEOTIDE SEQUENCE [LARGE SCALE GENOMIC DNA]</scope>
    <source>
        <strain evidence="2 3">QMA0445</strain>
    </source>
</reference>
<dbReference type="PANTHER" id="PTHR46333">
    <property type="entry name" value="CYTOKINESIS PROTEIN 3"/>
    <property type="match status" value="1"/>
</dbReference>
<dbReference type="RefSeq" id="WP_003100252.1">
    <property type="nucleotide sequence ID" value="NZ_CP010783.1"/>
</dbReference>
<dbReference type="AlphaFoldDB" id="A0A3L8JFX1"/>
<dbReference type="Gene3D" id="3.10.620.30">
    <property type="match status" value="1"/>
</dbReference>
<dbReference type="InterPro" id="IPR038765">
    <property type="entry name" value="Papain-like_cys_pep_sf"/>
</dbReference>
<dbReference type="SMR" id="A0A3L8JFX1"/>
<dbReference type="OrthoDB" id="9788327at2"/>
<dbReference type="Proteomes" id="UP000269148">
    <property type="component" value="Unassembled WGS sequence"/>
</dbReference>
<dbReference type="PROSITE" id="PS51257">
    <property type="entry name" value="PROKAR_LIPOPROTEIN"/>
    <property type="match status" value="1"/>
</dbReference>
<evidence type="ECO:0000259" key="1">
    <source>
        <dbReference type="Pfam" id="PF01841"/>
    </source>
</evidence>
<evidence type="ECO:0000313" key="3">
    <source>
        <dbReference type="Proteomes" id="UP000269148"/>
    </source>
</evidence>
<dbReference type="Pfam" id="PF01841">
    <property type="entry name" value="Transglut_core"/>
    <property type="match status" value="1"/>
</dbReference>
<dbReference type="KEGG" id="siz:SI82_09390"/>
<feature type="domain" description="Transglutaminase-like" evidence="1">
    <location>
        <begin position="149"/>
        <end position="254"/>
    </location>
</feature>